<dbReference type="GO" id="GO:0004523">
    <property type="term" value="F:RNA-DNA hybrid ribonuclease activity"/>
    <property type="evidence" value="ECO:0007669"/>
    <property type="project" value="InterPro"/>
</dbReference>
<dbReference type="EMBL" id="JANJYJ010000008">
    <property type="protein sequence ID" value="KAK3193195.1"/>
    <property type="molecule type" value="Genomic_DNA"/>
</dbReference>
<gene>
    <name evidence="2" type="ORF">Dsin_024505</name>
</gene>
<keyword evidence="3" id="KW-1185">Reference proteome</keyword>
<reference evidence="2" key="1">
    <citation type="journal article" date="2023" name="Plant J.">
        <title>Genome sequences and population genomics provide insights into the demographic history, inbreeding, and mutation load of two 'living fossil' tree species of Dipteronia.</title>
        <authorList>
            <person name="Feng Y."/>
            <person name="Comes H.P."/>
            <person name="Chen J."/>
            <person name="Zhu S."/>
            <person name="Lu R."/>
            <person name="Zhang X."/>
            <person name="Li P."/>
            <person name="Qiu J."/>
            <person name="Olsen K.M."/>
            <person name="Qiu Y."/>
        </authorList>
    </citation>
    <scope>NUCLEOTIDE SEQUENCE</scope>
    <source>
        <strain evidence="2">NBL</strain>
    </source>
</reference>
<name>A0AAD9ZU48_9ROSI</name>
<organism evidence="2 3">
    <name type="scientific">Dipteronia sinensis</name>
    <dbReference type="NCBI Taxonomy" id="43782"/>
    <lineage>
        <taxon>Eukaryota</taxon>
        <taxon>Viridiplantae</taxon>
        <taxon>Streptophyta</taxon>
        <taxon>Embryophyta</taxon>
        <taxon>Tracheophyta</taxon>
        <taxon>Spermatophyta</taxon>
        <taxon>Magnoliopsida</taxon>
        <taxon>eudicotyledons</taxon>
        <taxon>Gunneridae</taxon>
        <taxon>Pentapetalae</taxon>
        <taxon>rosids</taxon>
        <taxon>malvids</taxon>
        <taxon>Sapindales</taxon>
        <taxon>Sapindaceae</taxon>
        <taxon>Hippocastanoideae</taxon>
        <taxon>Acereae</taxon>
        <taxon>Dipteronia</taxon>
    </lineage>
</organism>
<evidence type="ECO:0000313" key="2">
    <source>
        <dbReference type="EMBL" id="KAK3193195.1"/>
    </source>
</evidence>
<dbReference type="InterPro" id="IPR036397">
    <property type="entry name" value="RNaseH_sf"/>
</dbReference>
<dbReference type="InterPro" id="IPR002156">
    <property type="entry name" value="RNaseH_domain"/>
</dbReference>
<dbReference type="InterPro" id="IPR044730">
    <property type="entry name" value="RNase_H-like_dom_plant"/>
</dbReference>
<dbReference type="Proteomes" id="UP001281410">
    <property type="component" value="Unassembled WGS sequence"/>
</dbReference>
<dbReference type="AlphaFoldDB" id="A0AAD9ZU48"/>
<protein>
    <recommendedName>
        <fullName evidence="1">RNase H type-1 domain-containing protein</fullName>
    </recommendedName>
</protein>
<comment type="caution">
    <text evidence="2">The sequence shown here is derived from an EMBL/GenBank/DDBJ whole genome shotgun (WGS) entry which is preliminary data.</text>
</comment>
<evidence type="ECO:0000259" key="1">
    <source>
        <dbReference type="Pfam" id="PF13456"/>
    </source>
</evidence>
<dbReference type="InterPro" id="IPR052929">
    <property type="entry name" value="RNase_H-like_EbsB-rel"/>
</dbReference>
<dbReference type="Gene3D" id="3.30.420.10">
    <property type="entry name" value="Ribonuclease H-like superfamily/Ribonuclease H"/>
    <property type="match status" value="1"/>
</dbReference>
<accession>A0AAD9ZU48</accession>
<dbReference type="PANTHER" id="PTHR47074:SF48">
    <property type="entry name" value="POLYNUCLEOTIDYL TRANSFERASE, RIBONUCLEASE H-LIKE SUPERFAMILY PROTEIN"/>
    <property type="match status" value="1"/>
</dbReference>
<dbReference type="Pfam" id="PF13456">
    <property type="entry name" value="RVT_3"/>
    <property type="match status" value="1"/>
</dbReference>
<dbReference type="GO" id="GO:0003676">
    <property type="term" value="F:nucleic acid binding"/>
    <property type="evidence" value="ECO:0007669"/>
    <property type="project" value="InterPro"/>
</dbReference>
<dbReference type="CDD" id="cd06222">
    <property type="entry name" value="RNase_H_like"/>
    <property type="match status" value="1"/>
</dbReference>
<sequence>MNGKIGIGVIIKDSRGEVLASGAQTIYASLSALTAEDLAVFRGLIFARDSGLSPGIIEFDAQLVVNLINSGNIPLSVIGLIIHDINQVLSNFPSCRVSFVARLANMAAHSLAKYGLLIASDLFWLEEFPSCVAPAVMGDHPSLL</sequence>
<proteinExistence type="predicted"/>
<dbReference type="PANTHER" id="PTHR47074">
    <property type="entry name" value="BNAC02G40300D PROTEIN"/>
    <property type="match status" value="1"/>
</dbReference>
<evidence type="ECO:0000313" key="3">
    <source>
        <dbReference type="Proteomes" id="UP001281410"/>
    </source>
</evidence>
<dbReference type="SUPFAM" id="SSF53098">
    <property type="entry name" value="Ribonuclease H-like"/>
    <property type="match status" value="1"/>
</dbReference>
<feature type="domain" description="RNase H type-1" evidence="1">
    <location>
        <begin position="6"/>
        <end position="114"/>
    </location>
</feature>
<dbReference type="InterPro" id="IPR012337">
    <property type="entry name" value="RNaseH-like_sf"/>
</dbReference>